<evidence type="ECO:0000313" key="2">
    <source>
        <dbReference type="EMBL" id="MFB9993338.1"/>
    </source>
</evidence>
<feature type="signal peptide" evidence="1">
    <location>
        <begin position="1"/>
        <end position="19"/>
    </location>
</feature>
<dbReference type="Gene3D" id="2.130.10.30">
    <property type="entry name" value="Regulator of chromosome condensation 1/beta-lactamase-inhibitor protein II"/>
    <property type="match status" value="2"/>
</dbReference>
<dbReference type="InterPro" id="IPR009091">
    <property type="entry name" value="RCC1/BLIP-II"/>
</dbReference>
<proteinExistence type="predicted"/>
<dbReference type="Proteomes" id="UP001589733">
    <property type="component" value="Unassembled WGS sequence"/>
</dbReference>
<evidence type="ECO:0000313" key="3">
    <source>
        <dbReference type="Proteomes" id="UP001589733"/>
    </source>
</evidence>
<dbReference type="PROSITE" id="PS51257">
    <property type="entry name" value="PROKAR_LIPOPROTEIN"/>
    <property type="match status" value="1"/>
</dbReference>
<sequence length="674" mass="67530">MKRSGVLLFTGLLALTACSAVPSVPGIGSGPAALRLGMVEIEFKGGSTQPLRANLVRPVTAQALTDQPCLVLGAVISKGSVDLAGKRYLQATFPVTNNCATALKNLTYVAVRRLGADATLGGTAITAMNTFGETDAAVGLATQILPTQPVYVSGRKLTVNQNIANLQVFDDTAGGELDGLQAQVDAGRSTYDLLPYGFVATTSSGSRTIAAGETGEVTFALSVPIQPTPAEDVFSFRILMSAATNSVTSITQGLEEQDAAGKAAVETRAAALPGAEIRTLLGPALTPAAVASNSLMRCLVRTAGSRSAPTATLVNTPATLTVVAPSLPAILGGHQRQPSASLTVNGAVFRTLLEYRSLTPASLSVTDNLVHPVASSPPVRQTGTVQGTVCGLTGTATLRTSPFTSLSGNRAVSLALKEDGTVAAWGATEQANVPAGLNGVVAVASANVHSLALKADGTVVAWGDNLDGQTTVPAGLSGVVAVTAGYFHSVALKADGTVVAWGYNVDGQSDVPAGLSGVVAVAASQNHSVALKADGTVVAWGFNGQGSVPAGLSGVVAITAGQDHSVALKADGTVVAWGFNFFGQTSVPAGLSGVVAVSAGGSHSVALKADGTVVAWGYNVDGQADVPAGLSGVVAVAAGLDHSVALKADGTVVAWGCNLFNQRSVPTGLTALVP</sequence>
<accession>A0ABV6B4L2</accession>
<dbReference type="EMBL" id="JBHLYR010000046">
    <property type="protein sequence ID" value="MFB9993338.1"/>
    <property type="molecule type" value="Genomic_DNA"/>
</dbReference>
<dbReference type="PROSITE" id="PS00626">
    <property type="entry name" value="RCC1_2"/>
    <property type="match status" value="4"/>
</dbReference>
<dbReference type="RefSeq" id="WP_380011973.1">
    <property type="nucleotide sequence ID" value="NZ_JBHLYR010000046.1"/>
</dbReference>
<dbReference type="InterPro" id="IPR000408">
    <property type="entry name" value="Reg_chr_condens"/>
</dbReference>
<dbReference type="PANTHER" id="PTHR45982:SF1">
    <property type="entry name" value="REGULATOR OF CHROMOSOME CONDENSATION"/>
    <property type="match status" value="1"/>
</dbReference>
<gene>
    <name evidence="2" type="ORF">ACFFLM_15315</name>
</gene>
<evidence type="ECO:0000256" key="1">
    <source>
        <dbReference type="SAM" id="SignalP"/>
    </source>
</evidence>
<dbReference type="PROSITE" id="PS50012">
    <property type="entry name" value="RCC1_3"/>
    <property type="match status" value="5"/>
</dbReference>
<reference evidence="2 3" key="1">
    <citation type="submission" date="2024-09" db="EMBL/GenBank/DDBJ databases">
        <authorList>
            <person name="Sun Q."/>
            <person name="Mori K."/>
        </authorList>
    </citation>
    <scope>NUCLEOTIDE SEQUENCE [LARGE SCALE GENOMIC DNA]</scope>
    <source>
        <strain evidence="2 3">JCM 13503</strain>
    </source>
</reference>
<dbReference type="PANTHER" id="PTHR45982">
    <property type="entry name" value="REGULATOR OF CHROMOSOME CONDENSATION"/>
    <property type="match status" value="1"/>
</dbReference>
<keyword evidence="1" id="KW-0732">Signal</keyword>
<comment type="caution">
    <text evidence="2">The sequence shown here is derived from an EMBL/GenBank/DDBJ whole genome shotgun (WGS) entry which is preliminary data.</text>
</comment>
<protein>
    <submittedName>
        <fullName evidence="2">RCC1 domain-containing protein</fullName>
    </submittedName>
</protein>
<organism evidence="2 3">
    <name type="scientific">Deinococcus oregonensis</name>
    <dbReference type="NCBI Taxonomy" id="1805970"/>
    <lineage>
        <taxon>Bacteria</taxon>
        <taxon>Thermotogati</taxon>
        <taxon>Deinococcota</taxon>
        <taxon>Deinococci</taxon>
        <taxon>Deinococcales</taxon>
        <taxon>Deinococcaceae</taxon>
        <taxon>Deinococcus</taxon>
    </lineage>
</organism>
<name>A0ABV6B4L2_9DEIO</name>
<dbReference type="InterPro" id="IPR051553">
    <property type="entry name" value="Ran_GTPase-activating"/>
</dbReference>
<dbReference type="Pfam" id="PF13540">
    <property type="entry name" value="RCC1_2"/>
    <property type="match status" value="6"/>
</dbReference>
<feature type="chain" id="PRO_5045297023" evidence="1">
    <location>
        <begin position="20"/>
        <end position="674"/>
    </location>
</feature>
<dbReference type="SUPFAM" id="SSF50985">
    <property type="entry name" value="RCC1/BLIP-II"/>
    <property type="match status" value="1"/>
</dbReference>
<keyword evidence="3" id="KW-1185">Reference proteome</keyword>